<feature type="coiled-coil region" evidence="5">
    <location>
        <begin position="79"/>
        <end position="113"/>
    </location>
</feature>
<dbReference type="InterPro" id="IPR002777">
    <property type="entry name" value="PFD_beta-like"/>
</dbReference>
<dbReference type="EMBL" id="JBICCN010000007">
    <property type="protein sequence ID" value="KAL3104224.1"/>
    <property type="molecule type" value="Genomic_DNA"/>
</dbReference>
<dbReference type="Proteomes" id="UP001620645">
    <property type="component" value="Unassembled WGS sequence"/>
</dbReference>
<dbReference type="PANTHER" id="PTHR13303">
    <property type="entry name" value="PREFOLDIN SUBUNIT 2"/>
    <property type="match status" value="1"/>
</dbReference>
<evidence type="ECO:0000313" key="7">
    <source>
        <dbReference type="Proteomes" id="UP001620645"/>
    </source>
</evidence>
<keyword evidence="5" id="KW-0175">Coiled coil</keyword>
<evidence type="ECO:0000256" key="1">
    <source>
        <dbReference type="ARBA" id="ARBA00008045"/>
    </source>
</evidence>
<keyword evidence="3" id="KW-0143">Chaperone</keyword>
<dbReference type="AlphaFoldDB" id="A0ABD2KN72"/>
<dbReference type="InterPro" id="IPR009053">
    <property type="entry name" value="Prefoldin"/>
</dbReference>
<accession>A0ABD2KN72</accession>
<comment type="caution">
    <text evidence="6">The sequence shown here is derived from an EMBL/GenBank/DDBJ whole genome shotgun (WGS) entry which is preliminary data.</text>
</comment>
<name>A0ABD2KN72_HETSC</name>
<comment type="function">
    <text evidence="4">Binds specifically to cytosolic chaperonin (c-CPN) and transfers target proteins to it. Binds to nascent polypeptide chain and promotes folding in an environment in which there are many competing pathways for nonnative proteins.</text>
</comment>
<evidence type="ECO:0000256" key="5">
    <source>
        <dbReference type="SAM" id="Coils"/>
    </source>
</evidence>
<dbReference type="Gene3D" id="1.10.287.370">
    <property type="match status" value="1"/>
</dbReference>
<organism evidence="6 7">
    <name type="scientific">Heterodera schachtii</name>
    <name type="common">Sugarbeet cyst nematode worm</name>
    <name type="synonym">Tylenchus schachtii</name>
    <dbReference type="NCBI Taxonomy" id="97005"/>
    <lineage>
        <taxon>Eukaryota</taxon>
        <taxon>Metazoa</taxon>
        <taxon>Ecdysozoa</taxon>
        <taxon>Nematoda</taxon>
        <taxon>Chromadorea</taxon>
        <taxon>Rhabditida</taxon>
        <taxon>Tylenchina</taxon>
        <taxon>Tylenchomorpha</taxon>
        <taxon>Tylenchoidea</taxon>
        <taxon>Heteroderidae</taxon>
        <taxon>Heteroderinae</taxon>
        <taxon>Heterodera</taxon>
    </lineage>
</organism>
<comment type="similarity">
    <text evidence="1">Belongs to the prefoldin subunit beta family.</text>
</comment>
<reference evidence="6 7" key="1">
    <citation type="submission" date="2024-10" db="EMBL/GenBank/DDBJ databases">
        <authorList>
            <person name="Kim D."/>
        </authorList>
    </citation>
    <scope>NUCLEOTIDE SEQUENCE [LARGE SCALE GENOMIC DNA]</scope>
    <source>
        <strain evidence="6">Taebaek</strain>
    </source>
</reference>
<dbReference type="Pfam" id="PF01920">
    <property type="entry name" value="Prefoldin_2"/>
    <property type="match status" value="1"/>
</dbReference>
<dbReference type="InterPro" id="IPR027235">
    <property type="entry name" value="PFD2"/>
</dbReference>
<gene>
    <name evidence="6" type="ORF">niasHS_002251</name>
</gene>
<comment type="subunit">
    <text evidence="2">Heterohexamer of two PFD-alpha type and four PFD-beta type subunits.</text>
</comment>
<evidence type="ECO:0008006" key="8">
    <source>
        <dbReference type="Google" id="ProtNLM"/>
    </source>
</evidence>
<sequence length="148" mass="16792">MASSTASSSSATNEQQKIVNGFQKLRELQQATINELSKIQTEQREHTTVLKTVQSLEPNRKCFRQVGDTLFEFTASELIVLLEETIKRFKQKVDELENQVVKVGEDINAYKEKHNIRFLSNKDVIELQKKQALSKISQLDLGPGGKSQ</sequence>
<protein>
    <recommendedName>
        <fullName evidence="8">Prefoldin subunit 2</fullName>
    </recommendedName>
</protein>
<proteinExistence type="inferred from homology"/>
<dbReference type="SUPFAM" id="SSF46579">
    <property type="entry name" value="Prefoldin"/>
    <property type="match status" value="1"/>
</dbReference>
<evidence type="ECO:0000256" key="3">
    <source>
        <dbReference type="ARBA" id="ARBA00023186"/>
    </source>
</evidence>
<evidence type="ECO:0000256" key="2">
    <source>
        <dbReference type="ARBA" id="ARBA00011695"/>
    </source>
</evidence>
<evidence type="ECO:0000313" key="6">
    <source>
        <dbReference type="EMBL" id="KAL3104224.1"/>
    </source>
</evidence>
<evidence type="ECO:0000256" key="4">
    <source>
        <dbReference type="ARBA" id="ARBA00024667"/>
    </source>
</evidence>
<keyword evidence="7" id="KW-1185">Reference proteome</keyword>